<dbReference type="OrthoDB" id="9923066at2"/>
<evidence type="ECO:0000313" key="2">
    <source>
        <dbReference type="EMBL" id="TFZ00193.1"/>
    </source>
</evidence>
<dbReference type="AlphaFoldDB" id="A0A4Z0BLJ1"/>
<proteinExistence type="predicted"/>
<accession>A0A4Z0BLJ1</accession>
<comment type="caution">
    <text evidence="2">The sequence shown here is derived from an EMBL/GenBank/DDBJ whole genome shotgun (WGS) entry which is preliminary data.</text>
</comment>
<evidence type="ECO:0000313" key="3">
    <source>
        <dbReference type="Proteomes" id="UP000297839"/>
    </source>
</evidence>
<name>A0A4Z0BLJ1_9BURK</name>
<evidence type="ECO:0000256" key="1">
    <source>
        <dbReference type="SAM" id="MobiDB-lite"/>
    </source>
</evidence>
<reference evidence="2 3" key="1">
    <citation type="submission" date="2019-03" db="EMBL/GenBank/DDBJ databases">
        <title>Ramlibacter sp. 18x22-1, whole genome shotgun sequence.</title>
        <authorList>
            <person name="Zhang X."/>
            <person name="Feng G."/>
            <person name="Zhu H."/>
        </authorList>
    </citation>
    <scope>NUCLEOTIDE SEQUENCE [LARGE SCALE GENOMIC DNA]</scope>
    <source>
        <strain evidence="2 3">18x22-1</strain>
    </source>
</reference>
<sequence>MGPNAEDPAMIPYDTDPTLHVAQPLPPQLDDGFSPPAAHAEPKPADLRPVEVPEPVDPSLWEKSQF</sequence>
<gene>
    <name evidence="2" type="ORF">EZ216_13890</name>
</gene>
<feature type="region of interest" description="Disordered" evidence="1">
    <location>
        <begin position="1"/>
        <end position="66"/>
    </location>
</feature>
<dbReference type="EMBL" id="SMLK01000004">
    <property type="protein sequence ID" value="TFZ00193.1"/>
    <property type="molecule type" value="Genomic_DNA"/>
</dbReference>
<protein>
    <submittedName>
        <fullName evidence="2">Uncharacterized protein</fullName>
    </submittedName>
</protein>
<dbReference type="Proteomes" id="UP000297839">
    <property type="component" value="Unassembled WGS sequence"/>
</dbReference>
<organism evidence="2 3">
    <name type="scientific">Ramlibacter humi</name>
    <dbReference type="NCBI Taxonomy" id="2530451"/>
    <lineage>
        <taxon>Bacteria</taxon>
        <taxon>Pseudomonadati</taxon>
        <taxon>Pseudomonadota</taxon>
        <taxon>Betaproteobacteria</taxon>
        <taxon>Burkholderiales</taxon>
        <taxon>Comamonadaceae</taxon>
        <taxon>Ramlibacter</taxon>
    </lineage>
</organism>
<keyword evidence="3" id="KW-1185">Reference proteome</keyword>
<dbReference type="RefSeq" id="WP_135250380.1">
    <property type="nucleotide sequence ID" value="NZ_SMLK01000004.1"/>
</dbReference>
<feature type="compositionally biased region" description="Basic and acidic residues" evidence="1">
    <location>
        <begin position="40"/>
        <end position="51"/>
    </location>
</feature>